<organism evidence="2 3">
    <name type="scientific">Aquimarina muelleri</name>
    <dbReference type="NCBI Taxonomy" id="279356"/>
    <lineage>
        <taxon>Bacteria</taxon>
        <taxon>Pseudomonadati</taxon>
        <taxon>Bacteroidota</taxon>
        <taxon>Flavobacteriia</taxon>
        <taxon>Flavobacteriales</taxon>
        <taxon>Flavobacteriaceae</taxon>
        <taxon>Aquimarina</taxon>
    </lineage>
</organism>
<feature type="transmembrane region" description="Helical" evidence="1">
    <location>
        <begin position="186"/>
        <end position="206"/>
    </location>
</feature>
<feature type="transmembrane region" description="Helical" evidence="1">
    <location>
        <begin position="258"/>
        <end position="275"/>
    </location>
</feature>
<feature type="transmembrane region" description="Helical" evidence="1">
    <location>
        <begin position="161"/>
        <end position="181"/>
    </location>
</feature>
<evidence type="ECO:0000256" key="1">
    <source>
        <dbReference type="SAM" id="Phobius"/>
    </source>
</evidence>
<keyword evidence="3" id="KW-1185">Reference proteome</keyword>
<dbReference type="Proteomes" id="UP000601108">
    <property type="component" value="Unassembled WGS sequence"/>
</dbReference>
<feature type="transmembrane region" description="Helical" evidence="1">
    <location>
        <begin position="137"/>
        <end position="155"/>
    </location>
</feature>
<dbReference type="RefSeq" id="WP_035088554.1">
    <property type="nucleotide sequence ID" value="NZ_BMWS01000015.1"/>
</dbReference>
<keyword evidence="1" id="KW-1133">Transmembrane helix</keyword>
<name>A0A918N4D6_9FLAO</name>
<reference evidence="2 3" key="1">
    <citation type="journal article" date="2014" name="Int. J. Syst. Evol. Microbiol.">
        <title>Complete genome sequence of Corynebacterium casei LMG S-19264T (=DSM 44701T), isolated from a smear-ripened cheese.</title>
        <authorList>
            <consortium name="US DOE Joint Genome Institute (JGI-PGF)"/>
            <person name="Walter F."/>
            <person name="Albersmeier A."/>
            <person name="Kalinowski J."/>
            <person name="Ruckert C."/>
        </authorList>
    </citation>
    <scope>NUCLEOTIDE SEQUENCE [LARGE SCALE GENOMIC DNA]</scope>
    <source>
        <strain evidence="2 3">KCTC 12285</strain>
    </source>
</reference>
<dbReference type="AlphaFoldDB" id="A0A918N4D6"/>
<comment type="caution">
    <text evidence="2">The sequence shown here is derived from an EMBL/GenBank/DDBJ whole genome shotgun (WGS) entry which is preliminary data.</text>
</comment>
<proteinExistence type="predicted"/>
<dbReference type="EMBL" id="BMWS01000015">
    <property type="protein sequence ID" value="GGX21566.1"/>
    <property type="molecule type" value="Genomic_DNA"/>
</dbReference>
<feature type="transmembrane region" description="Helical" evidence="1">
    <location>
        <begin position="407"/>
        <end position="427"/>
    </location>
</feature>
<accession>A0A918N4D6</accession>
<feature type="transmembrane region" description="Helical" evidence="1">
    <location>
        <begin position="463"/>
        <end position="480"/>
    </location>
</feature>
<protein>
    <submittedName>
        <fullName evidence="2">Uncharacterized protein</fullName>
    </submittedName>
</protein>
<evidence type="ECO:0000313" key="2">
    <source>
        <dbReference type="EMBL" id="GGX21566.1"/>
    </source>
</evidence>
<feature type="transmembrane region" description="Helical" evidence="1">
    <location>
        <begin position="433"/>
        <end position="451"/>
    </location>
</feature>
<keyword evidence="1" id="KW-0472">Membrane</keyword>
<sequence length="491" mass="57582">MRQFIEAMNRYELFLKSKKGLLVILLSVLFFNTFLYVKTEYKKIPEIQARKDAAGFSHDKAYRFAYFFYYLGHYPLATLNTNLEYSKKGAEKEIDQRGEDLIMEYMHWSRLGESARVFAYMPNAYMKGSPENPSIKLFNSIIFTISLFTLFFGFWKVRKPLFGFLLLLLINCTPFFIYEVYCHENIFGLLASCFFIILGLNIPLLFSRVNSFKYGVLAIFSGLLIGFFSEFRNEISVVIVSLLLLYTLATKIKIRTKIIFIFIAIFFFNASKTVIRDYFSLKFEKTMHLVGNNNGHIYNGPRLSGHNLWHPIFCGLGDFDTKYGYEWYDVIAYQYAIPILKKDYGMQINYSGKYITDDYYDTSKLYYKKPEELSNYEKVIKDKVIGDIKNDPLWFVTIVIKRIFKTLTTTIPVPYLGWLLIPLLYFLFKRKRWNFISLIVISLPLSATSILIHSGKGTTYNSLFLYFVLVIIFGLIYEYYNNNLKESNSSK</sequence>
<feature type="transmembrane region" description="Helical" evidence="1">
    <location>
        <begin position="20"/>
        <end position="37"/>
    </location>
</feature>
<feature type="transmembrane region" description="Helical" evidence="1">
    <location>
        <begin position="235"/>
        <end position="252"/>
    </location>
</feature>
<gene>
    <name evidence="2" type="ORF">GCM10007384_23520</name>
</gene>
<evidence type="ECO:0000313" key="3">
    <source>
        <dbReference type="Proteomes" id="UP000601108"/>
    </source>
</evidence>
<keyword evidence="1" id="KW-0812">Transmembrane</keyword>